<dbReference type="Proteomes" id="UP000264294">
    <property type="component" value="Unassembled WGS sequence"/>
</dbReference>
<dbReference type="Proteomes" id="UP000029389">
    <property type="component" value="Unassembled WGS sequence"/>
</dbReference>
<evidence type="ECO:0000256" key="2">
    <source>
        <dbReference type="ARBA" id="ARBA00022801"/>
    </source>
</evidence>
<keyword evidence="2 5" id="KW-0378">Hydrolase</keyword>
<evidence type="ECO:0000256" key="1">
    <source>
        <dbReference type="ARBA" id="ARBA00006336"/>
    </source>
</evidence>
<evidence type="ECO:0000259" key="3">
    <source>
        <dbReference type="Pfam" id="PF00857"/>
    </source>
</evidence>
<dbReference type="AlphaFoldDB" id="A0A090YA32"/>
<dbReference type="EMBL" id="JMQC01000009">
    <property type="protein sequence ID" value="KFM95603.1"/>
    <property type="molecule type" value="Genomic_DNA"/>
</dbReference>
<dbReference type="GO" id="GO:0016787">
    <property type="term" value="F:hydrolase activity"/>
    <property type="evidence" value="ECO:0007669"/>
    <property type="project" value="UniProtKB-KW"/>
</dbReference>
<dbReference type="RefSeq" id="WP_052109718.1">
    <property type="nucleotide sequence ID" value="NZ_JMQC01000009.1"/>
</dbReference>
<dbReference type="PANTHER" id="PTHR43540">
    <property type="entry name" value="PEROXYUREIDOACRYLATE/UREIDOACRYLATE AMIDOHYDROLASE-RELATED"/>
    <property type="match status" value="1"/>
</dbReference>
<accession>A0A090YA32</accession>
<keyword evidence="7" id="KW-1185">Reference proteome</keyword>
<organism evidence="4 6">
    <name type="scientific">Bacillus clarus</name>
    <dbReference type="NCBI Taxonomy" id="2338372"/>
    <lineage>
        <taxon>Bacteria</taxon>
        <taxon>Bacillati</taxon>
        <taxon>Bacillota</taxon>
        <taxon>Bacilli</taxon>
        <taxon>Bacillales</taxon>
        <taxon>Bacillaceae</taxon>
        <taxon>Bacillus</taxon>
        <taxon>Bacillus cereus group</taxon>
    </lineage>
</organism>
<dbReference type="SUPFAM" id="SSF52499">
    <property type="entry name" value="Isochorismatase-like hydrolases"/>
    <property type="match status" value="1"/>
</dbReference>
<reference evidence="5 7" key="2">
    <citation type="submission" date="2018-08" db="EMBL/GenBank/DDBJ databases">
        <title>Bacillus clarus sp. nov. strain PS00077A.</title>
        <authorList>
            <person name="Mendez Acevedo M."/>
            <person name="Carroll L."/>
            <person name="Mukherjee M."/>
            <person name="Wiedmann M."/>
            <person name="Kovac J."/>
        </authorList>
    </citation>
    <scope>NUCLEOTIDE SEQUENCE [LARGE SCALE GENOMIC DNA]</scope>
    <source>
        <strain evidence="5 7">PS00077A</strain>
    </source>
</reference>
<proteinExistence type="inferred from homology"/>
<comment type="similarity">
    <text evidence="1">Belongs to the isochorismatase family.</text>
</comment>
<dbReference type="Gene3D" id="3.40.50.850">
    <property type="entry name" value="Isochorismatase-like"/>
    <property type="match status" value="1"/>
</dbReference>
<dbReference type="PANTHER" id="PTHR43540:SF16">
    <property type="entry name" value="ISOCHORISMATASE-LIKE DOMAIN-CONTAINING PROTEIN"/>
    <property type="match status" value="1"/>
</dbReference>
<dbReference type="EMBL" id="QVOD01000069">
    <property type="protein sequence ID" value="RFT62409.1"/>
    <property type="molecule type" value="Genomic_DNA"/>
</dbReference>
<reference evidence="4 6" key="1">
    <citation type="submission" date="2014-04" db="EMBL/GenBank/DDBJ databases">
        <authorList>
            <person name="Bishop-Lilly K.A."/>
            <person name="Broomall S.M."/>
            <person name="Chain P.S."/>
            <person name="Chertkov O."/>
            <person name="Coyne S.R."/>
            <person name="Daligault H.E."/>
            <person name="Davenport K.W."/>
            <person name="Erkkila T."/>
            <person name="Frey K.G."/>
            <person name="Gibbons H.S."/>
            <person name="Gu W."/>
            <person name="Jaissle J."/>
            <person name="Johnson S.L."/>
            <person name="Koroleva G.I."/>
            <person name="Ladner J.T."/>
            <person name="Lo C.-C."/>
            <person name="Minogue T.D."/>
            <person name="Munk C."/>
            <person name="Palacios G.F."/>
            <person name="Redden C.L."/>
            <person name="Rosenzweig C.N."/>
            <person name="Scholz M.B."/>
            <person name="Teshima H."/>
            <person name="Xu Y."/>
        </authorList>
    </citation>
    <scope>NUCLEOTIDE SEQUENCE [LARGE SCALE GENOMIC DNA]</scope>
    <source>
        <strain evidence="4 6">BHP</strain>
    </source>
</reference>
<dbReference type="InterPro" id="IPR036380">
    <property type="entry name" value="Isochorismatase-like_sf"/>
</dbReference>
<dbReference type="Pfam" id="PF00857">
    <property type="entry name" value="Isochorismatase"/>
    <property type="match status" value="1"/>
</dbReference>
<dbReference type="InterPro" id="IPR000868">
    <property type="entry name" value="Isochorismatase-like_dom"/>
</dbReference>
<name>A0A090YA32_9BACI</name>
<comment type="caution">
    <text evidence="4">The sequence shown here is derived from an EMBL/GenBank/DDBJ whole genome shotgun (WGS) entry which is preliminary data.</text>
</comment>
<evidence type="ECO:0000313" key="6">
    <source>
        <dbReference type="Proteomes" id="UP000029389"/>
    </source>
</evidence>
<evidence type="ECO:0000313" key="5">
    <source>
        <dbReference type="EMBL" id="RFT62409.1"/>
    </source>
</evidence>
<protein>
    <submittedName>
        <fullName evidence="5">Cysteine hydrolase</fullName>
    </submittedName>
    <submittedName>
        <fullName evidence="4">Isochorismatase family protein</fullName>
    </submittedName>
</protein>
<sequence>MNAKETAFLLIEFQNEWLSPDGSLHFVIKEQLEQKGLVSNTEYLLDELRKKGVTIIHVPLSFTPDYREVLRDATALVSIIKENKRFQQNAHGAEIYPKFTPAASDLVAEGRKGISGFAGSNLDHLLRARGIRHVAFAGFVTEVCVESTIRDAYDRGYHCTLLSDCTAAHTIEDQMYVEKKIMPYFGNVLTSKEMIDQLR</sequence>
<gene>
    <name evidence="5" type="ORF">D0U04_28080</name>
    <name evidence="4" type="ORF">DJ93_5442</name>
</gene>
<dbReference type="CDD" id="cd00431">
    <property type="entry name" value="cysteine_hydrolases"/>
    <property type="match status" value="1"/>
</dbReference>
<evidence type="ECO:0000313" key="4">
    <source>
        <dbReference type="EMBL" id="KFM95603.1"/>
    </source>
</evidence>
<dbReference type="PATRIC" id="fig|1405.8.peg.5609"/>
<dbReference type="InterPro" id="IPR050272">
    <property type="entry name" value="Isochorismatase-like_hydrls"/>
</dbReference>
<evidence type="ECO:0000313" key="7">
    <source>
        <dbReference type="Proteomes" id="UP000264294"/>
    </source>
</evidence>
<feature type="domain" description="Isochorismatase-like" evidence="3">
    <location>
        <begin position="6"/>
        <end position="192"/>
    </location>
</feature>